<dbReference type="InterPro" id="IPR052082">
    <property type="entry name" value="Myelin_sheath_structural"/>
</dbReference>
<keyword evidence="2" id="KW-0539">Nucleus</keyword>
<reference evidence="4" key="1">
    <citation type="submission" date="2019-08" db="EMBL/GenBank/DDBJ databases">
        <title>Phocoena sinus (Vaquita) genome, mPhoSin1, primary haplotype.</title>
        <authorList>
            <person name="Morin P."/>
            <person name="Mountcastle J."/>
            <person name="Fungtammasan C."/>
            <person name="Rhie A."/>
            <person name="Rojas-Bracho L."/>
            <person name="Smith C.R."/>
            <person name="Taylor B.L."/>
            <person name="Gulland F.M.D."/>
            <person name="Musser W."/>
            <person name="Houck M."/>
            <person name="Haase B."/>
            <person name="Paez S."/>
            <person name="Howe K."/>
            <person name="Torrance J."/>
            <person name="Formenti G."/>
            <person name="Phillippy A."/>
            <person name="Ryder O."/>
            <person name="Jarvis E.D."/>
            <person name="Fedrigo O."/>
        </authorList>
    </citation>
    <scope>NUCLEOTIDE SEQUENCE [LARGE SCALE GENOMIC DNA]</scope>
</reference>
<keyword evidence="5" id="KW-1185">Reference proteome</keyword>
<feature type="compositionally biased region" description="Polar residues" evidence="3">
    <location>
        <begin position="358"/>
        <end position="367"/>
    </location>
</feature>
<evidence type="ECO:0000256" key="2">
    <source>
        <dbReference type="ARBA" id="ARBA00023242"/>
    </source>
</evidence>
<proteinExistence type="predicted"/>
<feature type="compositionally biased region" description="Low complexity" evidence="3">
    <location>
        <begin position="207"/>
        <end position="220"/>
    </location>
</feature>
<dbReference type="GO" id="GO:0043484">
    <property type="term" value="P:regulation of RNA splicing"/>
    <property type="evidence" value="ECO:0007669"/>
    <property type="project" value="TreeGrafter"/>
</dbReference>
<dbReference type="GO" id="GO:0043034">
    <property type="term" value="C:costamere"/>
    <property type="evidence" value="ECO:0007669"/>
    <property type="project" value="TreeGrafter"/>
</dbReference>
<evidence type="ECO:0000256" key="1">
    <source>
        <dbReference type="ARBA" id="ARBA00004123"/>
    </source>
</evidence>
<feature type="compositionally biased region" description="Low complexity" evidence="3">
    <location>
        <begin position="284"/>
        <end position="297"/>
    </location>
</feature>
<comment type="subcellular location">
    <subcellularLocation>
        <location evidence="1">Nucleus</location>
    </subcellularLocation>
</comment>
<protein>
    <submittedName>
        <fullName evidence="4">Uncharacterized protein</fullName>
    </submittedName>
</protein>
<evidence type="ECO:0000256" key="3">
    <source>
        <dbReference type="SAM" id="MobiDB-lite"/>
    </source>
</evidence>
<dbReference type="Proteomes" id="UP000694554">
    <property type="component" value="Chromosome 2"/>
</dbReference>
<name>A0A8C9CG08_PHOSS</name>
<feature type="compositionally biased region" description="Basic residues" evidence="3">
    <location>
        <begin position="781"/>
        <end position="791"/>
    </location>
</feature>
<reference evidence="4" key="3">
    <citation type="submission" date="2025-09" db="UniProtKB">
        <authorList>
            <consortium name="Ensembl"/>
        </authorList>
    </citation>
    <scope>IDENTIFICATION</scope>
</reference>
<evidence type="ECO:0000313" key="4">
    <source>
        <dbReference type="Ensembl" id="ENSPSNP00000022018.1"/>
    </source>
</evidence>
<reference evidence="4" key="2">
    <citation type="submission" date="2025-08" db="UniProtKB">
        <authorList>
            <consortium name="Ensembl"/>
        </authorList>
    </citation>
    <scope>IDENTIFICATION</scope>
</reference>
<dbReference type="GeneTree" id="ENSGT00870000136707"/>
<dbReference type="GO" id="GO:0005634">
    <property type="term" value="C:nucleus"/>
    <property type="evidence" value="ECO:0007669"/>
    <property type="project" value="UniProtKB-SubCell"/>
</dbReference>
<evidence type="ECO:0000313" key="5">
    <source>
        <dbReference type="Proteomes" id="UP000694554"/>
    </source>
</evidence>
<sequence>MPSIKVPTVDIKDSQVDIKGPKLALKDAKGEVTTPDMEVCLPSVEVDTQVADSKLEGDVSLGNNEVAARESKFKMPKFKMPSFGVSAPRKSVEAALEESVPKVQAQVTLPSVPDLRPSKARVGVRSSAGGPPSLGHSGQGHGLRDGSASQPLGEATAPSVGDPQQPSCSPADVDAPAVESAASQGGWFRLPALRLPGLRSPAKERGAAGARGAPAPAPAASALREGESPAPVRGQGVPGSEVEEAMSLQPPEAGADEAAAELASHADADVLKRSPEDKRSEPHLSPAGAPAAGLSPSEARVRPGEGSLPLQMPSGRLSGTQAPPAGPAGPGLAAGQGRAEEWPSQPEGPIKLKASRTDGPSQVSVVNMGQPWEGSVVTVRLPRLSVPRFAFPDPSSEADVFIPAVTEVRCPGSSLAHALHEGSPGVWGASILRAGAGAPGGQPVALGFSPEASPISEVRVRVQRAQGEGPEVAVHSRATAELADLSGPEAISTQVVRQLEIPASEIQTASYGFSLLKGKVPEPRTRVSVRDSRLRDDLQEASKQAAPGAEPASGGLQPDTGGPFEVISPSVHVPGQPMFTPKMHSGRQGADSCSDKDEAAEALAFPPKEASGEAATSLAEEDSAPREKPGGRRSGLFRFWLPNVGFSSSAEEPRADSKGEARAAAALQTQPGARPEAELPKKPQRAGWFRFPTLGLSSSPTKKSESSEDEAALAEQNPQEQAVTFFDAPESFSPEGEGAGGPAETAGARAMATSTARTGLVLLEQDPEGDPTPRSLATSSLRRRMPRRQRGKLWDALCDDARALGWGRASQRRPFRRP</sequence>
<accession>A0A8C9CG08</accession>
<dbReference type="Ensembl" id="ENSPSNT00000024772.1">
    <property type="protein sequence ID" value="ENSPSNP00000022018.1"/>
    <property type="gene ID" value="ENSPSNG00000016163.1"/>
</dbReference>
<feature type="compositionally biased region" description="Basic and acidic residues" evidence="3">
    <location>
        <begin position="264"/>
        <end position="282"/>
    </location>
</feature>
<dbReference type="AlphaFoldDB" id="A0A8C9CG08"/>
<feature type="compositionally biased region" description="Basic and acidic residues" evidence="3">
    <location>
        <begin position="651"/>
        <end position="661"/>
    </location>
</feature>
<dbReference type="PANTHER" id="PTHR23348">
    <property type="entry name" value="PERIAXIN/AHNAK"/>
    <property type="match status" value="1"/>
</dbReference>
<feature type="region of interest" description="Disordered" evidence="3">
    <location>
        <begin position="539"/>
        <end position="792"/>
    </location>
</feature>
<dbReference type="PANTHER" id="PTHR23348:SF37">
    <property type="entry name" value="PROTEIN AHNAK2"/>
    <property type="match status" value="1"/>
</dbReference>
<feature type="region of interest" description="Disordered" evidence="3">
    <location>
        <begin position="108"/>
        <end position="367"/>
    </location>
</feature>
<organism evidence="4 5">
    <name type="scientific">Phocoena sinus</name>
    <name type="common">Vaquita</name>
    <dbReference type="NCBI Taxonomy" id="42100"/>
    <lineage>
        <taxon>Eukaryota</taxon>
        <taxon>Metazoa</taxon>
        <taxon>Chordata</taxon>
        <taxon>Craniata</taxon>
        <taxon>Vertebrata</taxon>
        <taxon>Euteleostomi</taxon>
        <taxon>Mammalia</taxon>
        <taxon>Eutheria</taxon>
        <taxon>Laurasiatheria</taxon>
        <taxon>Artiodactyla</taxon>
        <taxon>Whippomorpha</taxon>
        <taxon>Cetacea</taxon>
        <taxon>Odontoceti</taxon>
        <taxon>Phocoenidae</taxon>
        <taxon>Phocoena</taxon>
    </lineage>
</organism>